<evidence type="ECO:0000256" key="3">
    <source>
        <dbReference type="PROSITE-ProRule" id="PRU00023"/>
    </source>
</evidence>
<dbReference type="SMART" id="SM00248">
    <property type="entry name" value="ANK"/>
    <property type="match status" value="2"/>
</dbReference>
<sequence length="182" mass="19885">MVQLQLLLNRGAEVNAGISESRKTAFMLTAENGHLEVMRQLIDGGADVEAELAFVGKSAFRRASQSGHTSIVQFLLEQSAQRNIPIPAQQRLVAVSSAIGNHSYDVVKLLLDGELAKSDRDGNVKAGLETAALNGDLKMVELLDFSKKRIQTYEFSGIGVCDRKRDHYDLANVVKYLLGGVR</sequence>
<dbReference type="OrthoDB" id="539213at2759"/>
<dbReference type="SUPFAM" id="SSF48403">
    <property type="entry name" value="Ankyrin repeat"/>
    <property type="match status" value="1"/>
</dbReference>
<name>A0A9W9MTN4_9EURO</name>
<evidence type="ECO:0000313" key="4">
    <source>
        <dbReference type="EMBL" id="KAJ5207113.1"/>
    </source>
</evidence>
<dbReference type="GO" id="GO:0004540">
    <property type="term" value="F:RNA nuclease activity"/>
    <property type="evidence" value="ECO:0007669"/>
    <property type="project" value="TreeGrafter"/>
</dbReference>
<evidence type="ECO:0000256" key="1">
    <source>
        <dbReference type="ARBA" id="ARBA00022737"/>
    </source>
</evidence>
<dbReference type="Gene3D" id="1.25.40.20">
    <property type="entry name" value="Ankyrin repeat-containing domain"/>
    <property type="match status" value="1"/>
</dbReference>
<dbReference type="Proteomes" id="UP001150879">
    <property type="component" value="Unassembled WGS sequence"/>
</dbReference>
<dbReference type="GO" id="GO:0003723">
    <property type="term" value="F:RNA binding"/>
    <property type="evidence" value="ECO:0007669"/>
    <property type="project" value="TreeGrafter"/>
</dbReference>
<dbReference type="GO" id="GO:0006396">
    <property type="term" value="P:RNA processing"/>
    <property type="evidence" value="ECO:0007669"/>
    <property type="project" value="TreeGrafter"/>
</dbReference>
<feature type="repeat" description="ANK" evidence="3">
    <location>
        <begin position="21"/>
        <end position="53"/>
    </location>
</feature>
<gene>
    <name evidence="4" type="ORF">N7472_003561</name>
</gene>
<dbReference type="InterPro" id="IPR036770">
    <property type="entry name" value="Ankyrin_rpt-contain_sf"/>
</dbReference>
<dbReference type="Pfam" id="PF12796">
    <property type="entry name" value="Ank_2"/>
    <property type="match status" value="1"/>
</dbReference>
<dbReference type="PANTHER" id="PTHR24141">
    <property type="entry name" value="2-5A-DEPENDENT RIBONUCLEASE"/>
    <property type="match status" value="1"/>
</dbReference>
<evidence type="ECO:0000256" key="2">
    <source>
        <dbReference type="ARBA" id="ARBA00023043"/>
    </source>
</evidence>
<accession>A0A9W9MTN4</accession>
<dbReference type="PANTHER" id="PTHR24141:SF1">
    <property type="entry name" value="2-5A-DEPENDENT RIBONUCLEASE"/>
    <property type="match status" value="1"/>
</dbReference>
<dbReference type="PROSITE" id="PS50297">
    <property type="entry name" value="ANK_REP_REGION"/>
    <property type="match status" value="1"/>
</dbReference>
<dbReference type="AlphaFoldDB" id="A0A9W9MTN4"/>
<keyword evidence="1" id="KW-0677">Repeat</keyword>
<evidence type="ECO:0000313" key="5">
    <source>
        <dbReference type="Proteomes" id="UP001150879"/>
    </source>
</evidence>
<dbReference type="InterPro" id="IPR002110">
    <property type="entry name" value="Ankyrin_rpt"/>
</dbReference>
<proteinExistence type="predicted"/>
<keyword evidence="5" id="KW-1185">Reference proteome</keyword>
<reference evidence="4" key="1">
    <citation type="submission" date="2022-11" db="EMBL/GenBank/DDBJ databases">
        <authorList>
            <person name="Petersen C."/>
        </authorList>
    </citation>
    <scope>NUCLEOTIDE SEQUENCE</scope>
    <source>
        <strain evidence="4">IBT 16849</strain>
    </source>
</reference>
<dbReference type="EMBL" id="JAPQKP010000002">
    <property type="protein sequence ID" value="KAJ5207113.1"/>
    <property type="molecule type" value="Genomic_DNA"/>
</dbReference>
<dbReference type="PROSITE" id="PS50088">
    <property type="entry name" value="ANK_REPEAT"/>
    <property type="match status" value="1"/>
</dbReference>
<organism evidence="4 5">
    <name type="scientific">Penicillium cf. griseofulvum</name>
    <dbReference type="NCBI Taxonomy" id="2972120"/>
    <lineage>
        <taxon>Eukaryota</taxon>
        <taxon>Fungi</taxon>
        <taxon>Dikarya</taxon>
        <taxon>Ascomycota</taxon>
        <taxon>Pezizomycotina</taxon>
        <taxon>Eurotiomycetes</taxon>
        <taxon>Eurotiomycetidae</taxon>
        <taxon>Eurotiales</taxon>
        <taxon>Aspergillaceae</taxon>
        <taxon>Penicillium</taxon>
    </lineage>
</organism>
<reference evidence="4" key="2">
    <citation type="journal article" date="2023" name="IMA Fungus">
        <title>Comparative genomic study of the Penicillium genus elucidates a diverse pangenome and 15 lateral gene transfer events.</title>
        <authorList>
            <person name="Petersen C."/>
            <person name="Sorensen T."/>
            <person name="Nielsen M.R."/>
            <person name="Sondergaard T.E."/>
            <person name="Sorensen J.L."/>
            <person name="Fitzpatrick D.A."/>
            <person name="Frisvad J.C."/>
            <person name="Nielsen K.L."/>
        </authorList>
    </citation>
    <scope>NUCLEOTIDE SEQUENCE</scope>
    <source>
        <strain evidence="4">IBT 16849</strain>
    </source>
</reference>
<comment type="caution">
    <text evidence="4">The sequence shown here is derived from an EMBL/GenBank/DDBJ whole genome shotgun (WGS) entry which is preliminary data.</text>
</comment>
<protein>
    <submittedName>
        <fullName evidence="4">Uncharacterized protein</fullName>
    </submittedName>
</protein>
<keyword evidence="2 3" id="KW-0040">ANK repeat</keyword>